<protein>
    <recommendedName>
        <fullName evidence="9">U4/U6.U5 small nuclear ribonucleoprotein 27kDa protein domain-containing protein</fullName>
    </recommendedName>
</protein>
<proteinExistence type="inferred from homology"/>
<evidence type="ECO:0000256" key="3">
    <source>
        <dbReference type="ARBA" id="ARBA00008218"/>
    </source>
</evidence>
<dbReference type="GO" id="GO:0008380">
    <property type="term" value="P:RNA splicing"/>
    <property type="evidence" value="ECO:0007669"/>
    <property type="project" value="UniProtKB-KW"/>
</dbReference>
<evidence type="ECO:0000256" key="1">
    <source>
        <dbReference type="ARBA" id="ARBA00003632"/>
    </source>
</evidence>
<accession>A0A0D0CMG5</accession>
<dbReference type="Proteomes" id="UP000053593">
    <property type="component" value="Unassembled WGS sequence"/>
</dbReference>
<evidence type="ECO:0000259" key="9">
    <source>
        <dbReference type="Pfam" id="PF08648"/>
    </source>
</evidence>
<comment type="similarity">
    <text evidence="3">Belongs to the SNUT3 family.</text>
</comment>
<comment type="subunit">
    <text evidence="4">Part of a tri-snRNP complex.</text>
</comment>
<dbReference type="GO" id="GO:0006397">
    <property type="term" value="P:mRNA processing"/>
    <property type="evidence" value="ECO:0007669"/>
    <property type="project" value="UniProtKB-KW"/>
</dbReference>
<feature type="domain" description="U4/U6.U5 small nuclear ribonucleoprotein 27kDa protein" evidence="9">
    <location>
        <begin position="105"/>
        <end position="160"/>
    </location>
</feature>
<dbReference type="GO" id="GO:0071011">
    <property type="term" value="C:precatalytic spliceosome"/>
    <property type="evidence" value="ECO:0007669"/>
    <property type="project" value="TreeGrafter"/>
</dbReference>
<organism evidence="10 11">
    <name type="scientific">Collybiopsis luxurians FD-317 M1</name>
    <dbReference type="NCBI Taxonomy" id="944289"/>
    <lineage>
        <taxon>Eukaryota</taxon>
        <taxon>Fungi</taxon>
        <taxon>Dikarya</taxon>
        <taxon>Basidiomycota</taxon>
        <taxon>Agaricomycotina</taxon>
        <taxon>Agaricomycetes</taxon>
        <taxon>Agaricomycetidae</taxon>
        <taxon>Agaricales</taxon>
        <taxon>Marasmiineae</taxon>
        <taxon>Omphalotaceae</taxon>
        <taxon>Collybiopsis</taxon>
        <taxon>Collybiopsis luxurians</taxon>
    </lineage>
</organism>
<comment type="function">
    <text evidence="1">May play a role in mRNA splicing.</text>
</comment>
<keyword evidence="7" id="KW-0539">Nucleus</keyword>
<reference evidence="10 11" key="1">
    <citation type="submission" date="2014-04" db="EMBL/GenBank/DDBJ databases">
        <title>Evolutionary Origins and Diversification of the Mycorrhizal Mutualists.</title>
        <authorList>
            <consortium name="DOE Joint Genome Institute"/>
            <consortium name="Mycorrhizal Genomics Consortium"/>
            <person name="Kohler A."/>
            <person name="Kuo A."/>
            <person name="Nagy L.G."/>
            <person name="Floudas D."/>
            <person name="Copeland A."/>
            <person name="Barry K.W."/>
            <person name="Cichocki N."/>
            <person name="Veneault-Fourrey C."/>
            <person name="LaButti K."/>
            <person name="Lindquist E.A."/>
            <person name="Lipzen A."/>
            <person name="Lundell T."/>
            <person name="Morin E."/>
            <person name="Murat C."/>
            <person name="Riley R."/>
            <person name="Ohm R."/>
            <person name="Sun H."/>
            <person name="Tunlid A."/>
            <person name="Henrissat B."/>
            <person name="Grigoriev I.V."/>
            <person name="Hibbett D.S."/>
            <person name="Martin F."/>
        </authorList>
    </citation>
    <scope>NUCLEOTIDE SEQUENCE [LARGE SCALE GENOMIC DNA]</scope>
    <source>
        <strain evidence="10 11">FD-317 M1</strain>
    </source>
</reference>
<evidence type="ECO:0000256" key="8">
    <source>
        <dbReference type="SAM" id="MobiDB-lite"/>
    </source>
</evidence>
<evidence type="ECO:0000256" key="7">
    <source>
        <dbReference type="ARBA" id="ARBA00023242"/>
    </source>
</evidence>
<evidence type="ECO:0000256" key="5">
    <source>
        <dbReference type="ARBA" id="ARBA00022664"/>
    </source>
</evidence>
<dbReference type="EMBL" id="KN834778">
    <property type="protein sequence ID" value="KIK59822.1"/>
    <property type="molecule type" value="Genomic_DNA"/>
</dbReference>
<evidence type="ECO:0000313" key="11">
    <source>
        <dbReference type="Proteomes" id="UP000053593"/>
    </source>
</evidence>
<feature type="compositionally biased region" description="Low complexity" evidence="8">
    <location>
        <begin position="16"/>
        <end position="26"/>
    </location>
</feature>
<sequence>MSTERGPAEVGALGSAIAETIATDTETTAENENQEEETTPQRRIEIEKETMDVSMSMKRTETGETAGGNPLGEKQLCPRILDPDYFTNHNDNDPEDAEAGQEFEDDEAAMMATMGMTGFGTTKGKHVEGNQEGTVNIKKTRTWRQYMNRRGGFNRPLDKIK</sequence>
<evidence type="ECO:0000256" key="6">
    <source>
        <dbReference type="ARBA" id="ARBA00023187"/>
    </source>
</evidence>
<keyword evidence="5" id="KW-0507">mRNA processing</keyword>
<dbReference type="Pfam" id="PF08648">
    <property type="entry name" value="SNRNP27"/>
    <property type="match status" value="1"/>
</dbReference>
<evidence type="ECO:0000313" key="10">
    <source>
        <dbReference type="EMBL" id="KIK59822.1"/>
    </source>
</evidence>
<dbReference type="PANTHER" id="PTHR31077:SF1">
    <property type="entry name" value="U4_U6.U5 SMALL NUCLEAR RIBONUCLEOPROTEIN 27 KDA PROTEIN"/>
    <property type="match status" value="1"/>
</dbReference>
<keyword evidence="6" id="KW-0508">mRNA splicing</keyword>
<keyword evidence="11" id="KW-1185">Reference proteome</keyword>
<evidence type="ECO:0000256" key="2">
    <source>
        <dbReference type="ARBA" id="ARBA00004123"/>
    </source>
</evidence>
<gene>
    <name evidence="10" type="ORF">GYMLUDRAFT_660632</name>
</gene>
<feature type="compositionally biased region" description="Acidic residues" evidence="8">
    <location>
        <begin position="27"/>
        <end position="38"/>
    </location>
</feature>
<feature type="region of interest" description="Disordered" evidence="8">
    <location>
        <begin position="1"/>
        <end position="55"/>
    </location>
</feature>
<dbReference type="PANTHER" id="PTHR31077">
    <property type="entry name" value="U4/U6.U5 SMALL NUCLEAR RIBONUCLEOPROTEIN 27 KDA PROTEIN"/>
    <property type="match status" value="1"/>
</dbReference>
<name>A0A0D0CMG5_9AGAR</name>
<feature type="compositionally biased region" description="Basic and acidic residues" evidence="8">
    <location>
        <begin position="39"/>
        <end position="51"/>
    </location>
</feature>
<comment type="subcellular location">
    <subcellularLocation>
        <location evidence="2">Nucleus</location>
    </subcellularLocation>
</comment>
<dbReference type="HOGENOM" id="CLU_1643881_0_0_1"/>
<dbReference type="InterPro" id="IPR013957">
    <property type="entry name" value="SNRNP27"/>
</dbReference>
<dbReference type="OrthoDB" id="21368at2759"/>
<feature type="region of interest" description="Disordered" evidence="8">
    <location>
        <begin position="81"/>
        <end position="101"/>
    </location>
</feature>
<dbReference type="AlphaFoldDB" id="A0A0D0CMG5"/>
<evidence type="ECO:0000256" key="4">
    <source>
        <dbReference type="ARBA" id="ARBA00011825"/>
    </source>
</evidence>